<dbReference type="EMBL" id="JACGWJ010000011">
    <property type="protein sequence ID" value="KAL0387511.1"/>
    <property type="molecule type" value="Genomic_DNA"/>
</dbReference>
<accession>A0AAW2S700</accession>
<dbReference type="PANTHER" id="PTHR43272">
    <property type="entry name" value="LONG-CHAIN-FATTY-ACID--COA LIGASE"/>
    <property type="match status" value="1"/>
</dbReference>
<organism evidence="1">
    <name type="scientific">Sesamum radiatum</name>
    <name type="common">Black benniseed</name>
    <dbReference type="NCBI Taxonomy" id="300843"/>
    <lineage>
        <taxon>Eukaryota</taxon>
        <taxon>Viridiplantae</taxon>
        <taxon>Streptophyta</taxon>
        <taxon>Embryophyta</taxon>
        <taxon>Tracheophyta</taxon>
        <taxon>Spermatophyta</taxon>
        <taxon>Magnoliopsida</taxon>
        <taxon>eudicotyledons</taxon>
        <taxon>Gunneridae</taxon>
        <taxon>Pentapetalae</taxon>
        <taxon>asterids</taxon>
        <taxon>lamiids</taxon>
        <taxon>Lamiales</taxon>
        <taxon>Pedaliaceae</taxon>
        <taxon>Sesamum</taxon>
    </lineage>
</organism>
<dbReference type="GO" id="GO:0016020">
    <property type="term" value="C:membrane"/>
    <property type="evidence" value="ECO:0007669"/>
    <property type="project" value="TreeGrafter"/>
</dbReference>
<dbReference type="GO" id="GO:0004467">
    <property type="term" value="F:long-chain fatty acid-CoA ligase activity"/>
    <property type="evidence" value="ECO:0007669"/>
    <property type="project" value="TreeGrafter"/>
</dbReference>
<protein>
    <submittedName>
        <fullName evidence="1">Long chain acyl-CoA synthetase 7, peroxisomal</fullName>
    </submittedName>
</protein>
<reference evidence="1" key="2">
    <citation type="journal article" date="2024" name="Plant">
        <title>Genomic evolution and insights into agronomic trait innovations of Sesamum species.</title>
        <authorList>
            <person name="Miao H."/>
            <person name="Wang L."/>
            <person name="Qu L."/>
            <person name="Liu H."/>
            <person name="Sun Y."/>
            <person name="Le M."/>
            <person name="Wang Q."/>
            <person name="Wei S."/>
            <person name="Zheng Y."/>
            <person name="Lin W."/>
            <person name="Duan Y."/>
            <person name="Cao H."/>
            <person name="Xiong S."/>
            <person name="Wang X."/>
            <person name="Wei L."/>
            <person name="Li C."/>
            <person name="Ma Q."/>
            <person name="Ju M."/>
            <person name="Zhao R."/>
            <person name="Li G."/>
            <person name="Mu C."/>
            <person name="Tian Q."/>
            <person name="Mei H."/>
            <person name="Zhang T."/>
            <person name="Gao T."/>
            <person name="Zhang H."/>
        </authorList>
    </citation>
    <scope>NUCLEOTIDE SEQUENCE</scope>
    <source>
        <strain evidence="1">G02</strain>
    </source>
</reference>
<dbReference type="GO" id="GO:0005783">
    <property type="term" value="C:endoplasmic reticulum"/>
    <property type="evidence" value="ECO:0007669"/>
    <property type="project" value="TreeGrafter"/>
</dbReference>
<evidence type="ECO:0000313" key="1">
    <source>
        <dbReference type="EMBL" id="KAL0387511.1"/>
    </source>
</evidence>
<dbReference type="PANTHER" id="PTHR43272:SF90">
    <property type="entry name" value="LONG CHAIN ACYL-COA SYNTHETASE 7, PEROXISOMAL"/>
    <property type="match status" value="1"/>
</dbReference>
<name>A0AAW2S700_SESRA</name>
<sequence length="182" mass="20439">MFEVFSFAPLFFHIGIGITRGQFSCHRSARSPMKLVNRYPEHPEIGTLHDNFVYISYLPLAHIYERANQIIAAYYGVAVGFYQGYEDLGKLCADPRARAAVLAEMDAIGKEAQLRGFEFAKSVTLVPEPFTVENGLLTPTFKIKRPQAKAYFAQAISMGMSEICGLVLYLMEHYMVAAQVEL</sequence>
<comment type="caution">
    <text evidence="1">The sequence shown here is derived from an EMBL/GenBank/DDBJ whole genome shotgun (WGS) entry which is preliminary data.</text>
</comment>
<gene>
    <name evidence="1" type="ORF">Sradi_2632900</name>
</gene>
<proteinExistence type="predicted"/>
<reference evidence="1" key="1">
    <citation type="submission" date="2020-06" db="EMBL/GenBank/DDBJ databases">
        <authorList>
            <person name="Li T."/>
            <person name="Hu X."/>
            <person name="Zhang T."/>
            <person name="Song X."/>
            <person name="Zhang H."/>
            <person name="Dai N."/>
            <person name="Sheng W."/>
            <person name="Hou X."/>
            <person name="Wei L."/>
        </authorList>
    </citation>
    <scope>NUCLEOTIDE SEQUENCE</scope>
    <source>
        <strain evidence="1">G02</strain>
        <tissue evidence="1">Leaf</tissue>
    </source>
</reference>
<dbReference type="AlphaFoldDB" id="A0AAW2S700"/>